<proteinExistence type="predicted"/>
<feature type="non-terminal residue" evidence="1">
    <location>
        <position position="55"/>
    </location>
</feature>
<accession>X1FFR0</accession>
<name>X1FFR0_9ZZZZ</name>
<comment type="caution">
    <text evidence="1">The sequence shown here is derived from an EMBL/GenBank/DDBJ whole genome shotgun (WGS) entry which is preliminary data.</text>
</comment>
<sequence length="55" mass="6281">MDREEFQKAYGKVVAKAWEDHESEKKMKKVVGGFRVKVGIKCGQTRIIPHVISHA</sequence>
<gene>
    <name evidence="1" type="ORF">S03H2_25067</name>
</gene>
<dbReference type="AlphaFoldDB" id="X1FFR0"/>
<reference evidence="1" key="1">
    <citation type="journal article" date="2014" name="Front. Microbiol.">
        <title>High frequency of phylogenetically diverse reductive dehalogenase-homologous genes in deep subseafloor sedimentary metagenomes.</title>
        <authorList>
            <person name="Kawai M."/>
            <person name="Futagami T."/>
            <person name="Toyoda A."/>
            <person name="Takaki Y."/>
            <person name="Nishi S."/>
            <person name="Hori S."/>
            <person name="Arai W."/>
            <person name="Tsubouchi T."/>
            <person name="Morono Y."/>
            <person name="Uchiyama I."/>
            <person name="Ito T."/>
            <person name="Fujiyama A."/>
            <person name="Inagaki F."/>
            <person name="Takami H."/>
        </authorList>
    </citation>
    <scope>NUCLEOTIDE SEQUENCE</scope>
    <source>
        <strain evidence="1">Expedition CK06-06</strain>
    </source>
</reference>
<dbReference type="EMBL" id="BARU01014085">
    <property type="protein sequence ID" value="GAH31365.1"/>
    <property type="molecule type" value="Genomic_DNA"/>
</dbReference>
<evidence type="ECO:0000313" key="1">
    <source>
        <dbReference type="EMBL" id="GAH31365.1"/>
    </source>
</evidence>
<protein>
    <submittedName>
        <fullName evidence="1">Uncharacterized protein</fullName>
    </submittedName>
</protein>
<organism evidence="1">
    <name type="scientific">marine sediment metagenome</name>
    <dbReference type="NCBI Taxonomy" id="412755"/>
    <lineage>
        <taxon>unclassified sequences</taxon>
        <taxon>metagenomes</taxon>
        <taxon>ecological metagenomes</taxon>
    </lineage>
</organism>